<sequence>MSEFKWRHFEGEKILWAVRWYCRYGISCRDVEQMMGERGVGVDHSTIYRWVQKYAPEIEKRCGESGVARSRRAGEWTRLT</sequence>
<gene>
    <name evidence="1" type="ORF">HDF16_005670</name>
</gene>
<evidence type="ECO:0000313" key="1">
    <source>
        <dbReference type="EMBL" id="MBB5060934.1"/>
    </source>
</evidence>
<evidence type="ECO:0000313" key="2">
    <source>
        <dbReference type="Proteomes" id="UP000540989"/>
    </source>
</evidence>
<protein>
    <submittedName>
        <fullName evidence="1">Transposase-like protein</fullName>
    </submittedName>
</protein>
<dbReference type="PANTHER" id="PTHR35528:SF3">
    <property type="entry name" value="BLL1675 PROTEIN"/>
    <property type="match status" value="1"/>
</dbReference>
<dbReference type="AlphaFoldDB" id="A0A7W8E717"/>
<dbReference type="InterPro" id="IPR052183">
    <property type="entry name" value="IS_Transposase"/>
</dbReference>
<organism evidence="1 2">
    <name type="scientific">Granulicella aggregans</name>
    <dbReference type="NCBI Taxonomy" id="474949"/>
    <lineage>
        <taxon>Bacteria</taxon>
        <taxon>Pseudomonadati</taxon>
        <taxon>Acidobacteriota</taxon>
        <taxon>Terriglobia</taxon>
        <taxon>Terriglobales</taxon>
        <taxon>Acidobacteriaceae</taxon>
        <taxon>Granulicella</taxon>
    </lineage>
</organism>
<comment type="caution">
    <text evidence="1">The sequence shown here is derived from an EMBL/GenBank/DDBJ whole genome shotgun (WGS) entry which is preliminary data.</text>
</comment>
<reference evidence="1 2" key="1">
    <citation type="submission" date="2020-08" db="EMBL/GenBank/DDBJ databases">
        <title>Genomic Encyclopedia of Type Strains, Phase IV (KMG-V): Genome sequencing to study the core and pangenomes of soil and plant-associated prokaryotes.</title>
        <authorList>
            <person name="Whitman W."/>
        </authorList>
    </citation>
    <scope>NUCLEOTIDE SEQUENCE [LARGE SCALE GENOMIC DNA]</scope>
    <source>
        <strain evidence="1 2">M8UP14</strain>
    </source>
</reference>
<dbReference type="PANTHER" id="PTHR35528">
    <property type="entry name" value="BLL1675 PROTEIN"/>
    <property type="match status" value="1"/>
</dbReference>
<name>A0A7W8E717_9BACT</name>
<dbReference type="EMBL" id="JACHIP010000023">
    <property type="protein sequence ID" value="MBB5060934.1"/>
    <property type="molecule type" value="Genomic_DNA"/>
</dbReference>
<dbReference type="Proteomes" id="UP000540989">
    <property type="component" value="Unassembled WGS sequence"/>
</dbReference>
<accession>A0A7W8E717</accession>
<proteinExistence type="predicted"/>
<keyword evidence="2" id="KW-1185">Reference proteome</keyword>